<dbReference type="InterPro" id="IPR009987">
    <property type="entry name" value="IM_PilM"/>
</dbReference>
<dbReference type="Proteomes" id="UP001610657">
    <property type="component" value="Unassembled WGS sequence"/>
</dbReference>
<dbReference type="Pfam" id="PF07419">
    <property type="entry name" value="PilM"/>
    <property type="match status" value="1"/>
</dbReference>
<comment type="caution">
    <text evidence="1">The sequence shown here is derived from an EMBL/GenBank/DDBJ whole genome shotgun (WGS) entry which is preliminary data.</text>
</comment>
<dbReference type="PATRIC" id="fig|129140.3.peg.2340"/>
<name>A0A0N8T3Q7_9PSED</name>
<dbReference type="Gene3D" id="3.30.1300.90">
    <property type="entry name" value="PilM protein, N-terminal domain"/>
    <property type="match status" value="1"/>
</dbReference>
<organism evidence="1 3">
    <name type="scientific">Pseudomonas syringae pv. tagetis</name>
    <dbReference type="NCBI Taxonomy" id="129140"/>
    <lineage>
        <taxon>Bacteria</taxon>
        <taxon>Pseudomonadati</taxon>
        <taxon>Pseudomonadota</taxon>
        <taxon>Gammaproteobacteria</taxon>
        <taxon>Pseudomonadales</taxon>
        <taxon>Pseudomonadaceae</taxon>
        <taxon>Pseudomonas</taxon>
    </lineage>
</organism>
<dbReference type="InterPro" id="IPR041884">
    <property type="entry name" value="PilM_C-ter"/>
</dbReference>
<dbReference type="EMBL" id="LJRM01000088">
    <property type="protein sequence ID" value="KPY86264.1"/>
    <property type="molecule type" value="Genomic_DNA"/>
</dbReference>
<evidence type="ECO:0000313" key="1">
    <source>
        <dbReference type="EMBL" id="KPY86264.1"/>
    </source>
</evidence>
<dbReference type="RefSeq" id="WP_054988315.1">
    <property type="nucleotide sequence ID" value="NZ_CP092923.1"/>
</dbReference>
<proteinExistence type="predicted"/>
<keyword evidence="4" id="KW-1185">Reference proteome</keyword>
<protein>
    <submittedName>
        <fullName evidence="1">Putative Type IV pilus protein PilM</fullName>
    </submittedName>
    <submittedName>
        <fullName evidence="2">Type IV pilus biogenesis protein PilM</fullName>
    </submittedName>
</protein>
<reference evidence="2 4" key="2">
    <citation type="submission" date="2023-08" db="EMBL/GenBank/DDBJ databases">
        <title>Genomic and mutational analysis of Pseudomonas syringae pv. tagetis EB037 pathogenicity on sunflower.</title>
        <authorList>
            <person name="Maul J.E."/>
        </authorList>
    </citation>
    <scope>NUCLEOTIDE SEQUENCE [LARGE SCALE GENOMIC DNA]</scope>
    <source>
        <strain evidence="2 4">EB037_T1</strain>
    </source>
</reference>
<dbReference type="GeneID" id="96217103"/>
<dbReference type="Proteomes" id="UP000050474">
    <property type="component" value="Unassembled WGS sequence"/>
</dbReference>
<evidence type="ECO:0000313" key="2">
    <source>
        <dbReference type="EMBL" id="MFH7517205.1"/>
    </source>
</evidence>
<sequence length="146" mass="15182">MNIYWLAMVVITAVLGMVYDKTHQAEVSSQTVEVSLIAHNVLVYRNALAEYAYAHKAASGTVADNQLALPSWYARYPGVEGVIDAGRSYAFFGSPPPGLVSEMINLTGGSLAIGTASSGTLITPSSGYVGVAVPVSVPNGAAVAYQ</sequence>
<gene>
    <name evidence="2" type="primary">pilM</name>
    <name evidence="1" type="ORF">ALO44_100586</name>
    <name evidence="2" type="ORF">RA271_18715</name>
</gene>
<dbReference type="EMBL" id="JAVCQK010000012">
    <property type="protein sequence ID" value="MFH7517205.1"/>
    <property type="molecule type" value="Genomic_DNA"/>
</dbReference>
<dbReference type="AlphaFoldDB" id="A0A0N8T3Q7"/>
<evidence type="ECO:0000313" key="4">
    <source>
        <dbReference type="Proteomes" id="UP001610657"/>
    </source>
</evidence>
<evidence type="ECO:0000313" key="3">
    <source>
        <dbReference type="Proteomes" id="UP000050474"/>
    </source>
</evidence>
<reference evidence="1 3" key="1">
    <citation type="submission" date="2015-09" db="EMBL/GenBank/DDBJ databases">
        <title>Genome announcement of multiple Pseudomonas syringae strains.</title>
        <authorList>
            <person name="Thakur S."/>
            <person name="Wang P.W."/>
            <person name="Gong Y."/>
            <person name="Weir B.S."/>
            <person name="Guttman D.S."/>
        </authorList>
    </citation>
    <scope>NUCLEOTIDE SEQUENCE [LARGE SCALE GENOMIC DNA]</scope>
    <source>
        <strain evidence="1 3">ICMP4091</strain>
    </source>
</reference>
<dbReference type="Gene3D" id="6.20.120.30">
    <property type="entry name" value="PilM protein, C-terminal domain"/>
    <property type="match status" value="1"/>
</dbReference>
<dbReference type="InterPro" id="IPR041883">
    <property type="entry name" value="PilM_N-ter"/>
</dbReference>
<accession>A0A0N8T3Q7</accession>